<feature type="non-terminal residue" evidence="2">
    <location>
        <position position="1"/>
    </location>
</feature>
<keyword evidence="1" id="KW-0472">Membrane</keyword>
<reference evidence="2" key="1">
    <citation type="journal article" date="2012" name="PLoS ONE">
        <title>Gene sets for utilization of primary and secondary nutrition supplies in the distal gut of endangered iberian lynx.</title>
        <authorList>
            <person name="Alcaide M."/>
            <person name="Messina E."/>
            <person name="Richter M."/>
            <person name="Bargiela R."/>
            <person name="Peplies J."/>
            <person name="Huws S.A."/>
            <person name="Newbold C.J."/>
            <person name="Golyshin P.N."/>
            <person name="Simon M.A."/>
            <person name="Lopez G."/>
            <person name="Yakimov M.M."/>
            <person name="Ferrer M."/>
        </authorList>
    </citation>
    <scope>NUCLEOTIDE SEQUENCE</scope>
</reference>
<sequence>YFGNLITQISESWFGKTVTVPAVFDMLNDPMSVMVLSFILGAVHLFTGMAIKIYMMAKRGHLMDGLMDVGLWYLVLIGLPMMILPAVSKVGMVLAIAGAVGLILTQGRHEKNILMRPIKGVMSLYDITGYLSDVLSYSRILALGLAGGIIANVFNLLGTMPGFNIIGVIAFVLIFVIGHV</sequence>
<dbReference type="EMBL" id="AMCI01007340">
    <property type="protein sequence ID" value="EJW92794.1"/>
    <property type="molecule type" value="Genomic_DNA"/>
</dbReference>
<accession>J9FZL7</accession>
<evidence type="ECO:0000256" key="1">
    <source>
        <dbReference type="SAM" id="Phobius"/>
    </source>
</evidence>
<gene>
    <name evidence="2" type="ORF">EVA_19099</name>
</gene>
<feature type="transmembrane region" description="Helical" evidence="1">
    <location>
        <begin position="160"/>
        <end position="178"/>
    </location>
</feature>
<feature type="transmembrane region" description="Helical" evidence="1">
    <location>
        <begin position="33"/>
        <end position="54"/>
    </location>
</feature>
<keyword evidence="1" id="KW-0812">Transmembrane</keyword>
<proteinExistence type="predicted"/>
<feature type="non-terminal residue" evidence="2">
    <location>
        <position position="180"/>
    </location>
</feature>
<protein>
    <submittedName>
        <fullName evidence="2">V-type sodium ATP synthase subunit</fullName>
    </submittedName>
</protein>
<keyword evidence="1" id="KW-1133">Transmembrane helix</keyword>
<name>J9FZL7_9ZZZZ</name>
<organism evidence="2">
    <name type="scientific">gut metagenome</name>
    <dbReference type="NCBI Taxonomy" id="749906"/>
    <lineage>
        <taxon>unclassified sequences</taxon>
        <taxon>metagenomes</taxon>
        <taxon>organismal metagenomes</taxon>
    </lineage>
</organism>
<comment type="caution">
    <text evidence="2">The sequence shown here is derived from an EMBL/GenBank/DDBJ whole genome shotgun (WGS) entry which is preliminary data.</text>
</comment>
<feature type="transmembrane region" description="Helical" evidence="1">
    <location>
        <begin position="130"/>
        <end position="154"/>
    </location>
</feature>
<feature type="transmembrane region" description="Helical" evidence="1">
    <location>
        <begin position="66"/>
        <end position="84"/>
    </location>
</feature>
<dbReference type="AlphaFoldDB" id="J9FZL7"/>
<evidence type="ECO:0000313" key="2">
    <source>
        <dbReference type="EMBL" id="EJW92794.1"/>
    </source>
</evidence>